<evidence type="ECO:0000313" key="2">
    <source>
        <dbReference type="Proteomes" id="UP001432312"/>
    </source>
</evidence>
<name>A0ABZ1QLK9_9ACTN</name>
<gene>
    <name evidence="1" type="ORF">OHA91_35145</name>
</gene>
<sequence>MRARRLRLGLYADEQGLAWVRRLVEDAIGSRHARIIGGTLAHTVDDELDFLVEQWTVEHPGQNSGSRQPVYREVHLGCSLRTWRAIRKAVLTALCPEGSGPHICRVPWTVG</sequence>
<proteinExistence type="predicted"/>
<dbReference type="RefSeq" id="WP_266505421.1">
    <property type="nucleotide sequence ID" value="NZ_CP108036.1"/>
</dbReference>
<reference evidence="1" key="1">
    <citation type="submission" date="2022-10" db="EMBL/GenBank/DDBJ databases">
        <title>The complete genomes of actinobacterial strains from the NBC collection.</title>
        <authorList>
            <person name="Joergensen T.S."/>
            <person name="Alvarez Arevalo M."/>
            <person name="Sterndorff E.B."/>
            <person name="Faurdal D."/>
            <person name="Vuksanovic O."/>
            <person name="Mourched A.-S."/>
            <person name="Charusanti P."/>
            <person name="Shaw S."/>
            <person name="Blin K."/>
            <person name="Weber T."/>
        </authorList>
    </citation>
    <scope>NUCLEOTIDE SEQUENCE</scope>
    <source>
        <strain evidence="1">NBC_00303</strain>
    </source>
</reference>
<evidence type="ECO:0000313" key="1">
    <source>
        <dbReference type="EMBL" id="WUN83295.1"/>
    </source>
</evidence>
<dbReference type="GeneID" id="95501400"/>
<dbReference type="Proteomes" id="UP001432312">
    <property type="component" value="Chromosome"/>
</dbReference>
<organism evidence="1 2">
    <name type="scientific">Streptomyces erythrochromogenes</name>
    <dbReference type="NCBI Taxonomy" id="285574"/>
    <lineage>
        <taxon>Bacteria</taxon>
        <taxon>Bacillati</taxon>
        <taxon>Actinomycetota</taxon>
        <taxon>Actinomycetes</taxon>
        <taxon>Kitasatosporales</taxon>
        <taxon>Streptomycetaceae</taxon>
        <taxon>Streptomyces</taxon>
    </lineage>
</organism>
<protein>
    <submittedName>
        <fullName evidence="1">Uncharacterized protein</fullName>
    </submittedName>
</protein>
<accession>A0ABZ1QLK9</accession>
<dbReference type="EMBL" id="CP108036">
    <property type="protein sequence ID" value="WUN83295.1"/>
    <property type="molecule type" value="Genomic_DNA"/>
</dbReference>
<keyword evidence="2" id="KW-1185">Reference proteome</keyword>